<dbReference type="EMBL" id="FPHM01000251">
    <property type="protein sequence ID" value="SFV71454.1"/>
    <property type="molecule type" value="Genomic_DNA"/>
</dbReference>
<sequence length="443" mass="52062">MKEYREAKKRGKNGSSVKFSTFSPLKALSSDDTKYFMYYYDKILLFSYHYRTNGELIVADDLMTFLSAEREYFYENKEPILEAFIKEHPPTTEEEALIEAIRESQFDAFILLEYGRNTAVISDTSGNSYNVQALTTPFNKIFSKKPLMMYTALIPYKNRYILDGRYAVIQEKMTKEVKKEIANIPTLGRETQYQKEKSIITFPVSINLTVFCDAVHFEKMENIILKNIPHNFTQKMLNQFKDTPFERVSFTSSFIRTMDYLNDINGDDIKEMHLLNGLSISNDEVNGESSIIPYEILEKYYQQKDLNQSISKGIYKNVQDAKEIVKEGRENILQASSFYSMIGVFYIHDYDIDEFSFLEYLNSLESRKAFSQEIEALFETLNADIDFDMTPVYLDFTLELDDIIDEIDAFRDYMRGLFVRHNFKKIIEYSQYKDRKPKLKLFS</sequence>
<dbReference type="AlphaFoldDB" id="A0A1W1D048"/>
<evidence type="ECO:0000313" key="1">
    <source>
        <dbReference type="EMBL" id="SFV71454.1"/>
    </source>
</evidence>
<protein>
    <submittedName>
        <fullName evidence="1">Uncharacterized protein</fullName>
    </submittedName>
</protein>
<name>A0A1W1D048_9ZZZZ</name>
<organism evidence="1">
    <name type="scientific">hydrothermal vent metagenome</name>
    <dbReference type="NCBI Taxonomy" id="652676"/>
    <lineage>
        <taxon>unclassified sequences</taxon>
        <taxon>metagenomes</taxon>
        <taxon>ecological metagenomes</taxon>
    </lineage>
</organism>
<gene>
    <name evidence="1" type="ORF">MNB_SV-13-1418</name>
</gene>
<reference evidence="1" key="1">
    <citation type="submission" date="2016-10" db="EMBL/GenBank/DDBJ databases">
        <authorList>
            <person name="de Groot N.N."/>
        </authorList>
    </citation>
    <scope>NUCLEOTIDE SEQUENCE</scope>
</reference>
<proteinExistence type="predicted"/>
<accession>A0A1W1D048</accession>